<dbReference type="SUPFAM" id="SSF53474">
    <property type="entry name" value="alpha/beta-Hydrolases"/>
    <property type="match status" value="1"/>
</dbReference>
<name>A0A2I0R0V9_9FLAO</name>
<evidence type="ECO:0000256" key="1">
    <source>
        <dbReference type="ARBA" id="ARBA00022801"/>
    </source>
</evidence>
<feature type="domain" description="AB hydrolase-1" evidence="2">
    <location>
        <begin position="12"/>
        <end position="240"/>
    </location>
</feature>
<evidence type="ECO:0000259" key="2">
    <source>
        <dbReference type="Pfam" id="PF00561"/>
    </source>
</evidence>
<dbReference type="PRINTS" id="PR00111">
    <property type="entry name" value="ABHYDROLASE"/>
</dbReference>
<gene>
    <name evidence="3" type="ORF">CW751_11160</name>
</gene>
<organism evidence="3 4">
    <name type="scientific">Brumimicrobium salinarum</name>
    <dbReference type="NCBI Taxonomy" id="2058658"/>
    <lineage>
        <taxon>Bacteria</taxon>
        <taxon>Pseudomonadati</taxon>
        <taxon>Bacteroidota</taxon>
        <taxon>Flavobacteriia</taxon>
        <taxon>Flavobacteriales</taxon>
        <taxon>Crocinitomicaceae</taxon>
        <taxon>Brumimicrobium</taxon>
    </lineage>
</organism>
<accession>A0A2I0R0V9</accession>
<dbReference type="PANTHER" id="PTHR46118:SF4">
    <property type="entry name" value="PROTEIN ABHD11"/>
    <property type="match status" value="1"/>
</dbReference>
<comment type="caution">
    <text evidence="3">The sequence shown here is derived from an EMBL/GenBank/DDBJ whole genome shotgun (WGS) entry which is preliminary data.</text>
</comment>
<dbReference type="PANTHER" id="PTHR46118">
    <property type="entry name" value="PROTEIN ABHD11"/>
    <property type="match status" value="1"/>
</dbReference>
<dbReference type="OrthoDB" id="9808398at2"/>
<sequence>MKLNYKKYGKGKPFVILHGLFGSSDNWHTHGKRLADYYSVYLLDQRNHGDSDWSNEFNYDLMAEDLHEFVQQHNLEEIILMGHSMGGKTAMRFAQLYPDMVEKLIVVDMGVKEYPISHDGIIDGLKSLDLDKITSRSEANKQLESTIKVGAIRQFLLKNLNREDQNSFSWKINLPVLEEKLPEIVKALPNIETMLDVLFISGGQSDYVLAEDHQSIRNIFPLAEFYCIESAGHWIHAEAPEEFMEQVLKFALL</sequence>
<evidence type="ECO:0000313" key="3">
    <source>
        <dbReference type="EMBL" id="PKR80213.1"/>
    </source>
</evidence>
<dbReference type="InterPro" id="IPR029058">
    <property type="entry name" value="AB_hydrolase_fold"/>
</dbReference>
<dbReference type="InterPro" id="IPR000073">
    <property type="entry name" value="AB_hydrolase_1"/>
</dbReference>
<dbReference type="Proteomes" id="UP000236654">
    <property type="component" value="Unassembled WGS sequence"/>
</dbReference>
<evidence type="ECO:0000313" key="4">
    <source>
        <dbReference type="Proteomes" id="UP000236654"/>
    </source>
</evidence>
<proteinExistence type="predicted"/>
<dbReference type="Pfam" id="PF00561">
    <property type="entry name" value="Abhydrolase_1"/>
    <property type="match status" value="1"/>
</dbReference>
<dbReference type="InterPro" id="IPR000639">
    <property type="entry name" value="Epox_hydrolase-like"/>
</dbReference>
<reference evidence="3 4" key="1">
    <citation type="submission" date="2017-12" db="EMBL/GenBank/DDBJ databases">
        <title>The draft genome sequence of Brumimicrobium saltpan LHR20.</title>
        <authorList>
            <person name="Do Z.-J."/>
            <person name="Luo H.-R."/>
        </authorList>
    </citation>
    <scope>NUCLEOTIDE SEQUENCE [LARGE SCALE GENOMIC DNA]</scope>
    <source>
        <strain evidence="3 4">LHR20</strain>
    </source>
</reference>
<dbReference type="AlphaFoldDB" id="A0A2I0R0V9"/>
<dbReference type="GO" id="GO:0016787">
    <property type="term" value="F:hydrolase activity"/>
    <property type="evidence" value="ECO:0007669"/>
    <property type="project" value="UniProtKB-KW"/>
</dbReference>
<dbReference type="RefSeq" id="WP_101335115.1">
    <property type="nucleotide sequence ID" value="NZ_PJNI01000012.1"/>
</dbReference>
<keyword evidence="1 3" id="KW-0378">Hydrolase</keyword>
<dbReference type="EMBL" id="PJNI01000012">
    <property type="protein sequence ID" value="PKR80213.1"/>
    <property type="molecule type" value="Genomic_DNA"/>
</dbReference>
<keyword evidence="4" id="KW-1185">Reference proteome</keyword>
<protein>
    <submittedName>
        <fullName evidence="3">Alpha/beta hydrolase</fullName>
    </submittedName>
</protein>
<dbReference type="PRINTS" id="PR00412">
    <property type="entry name" value="EPOXHYDRLASE"/>
</dbReference>
<dbReference type="Gene3D" id="3.40.50.1820">
    <property type="entry name" value="alpha/beta hydrolase"/>
    <property type="match status" value="1"/>
</dbReference>